<sequence length="191" mass="21042">MSVSAASLPILTRLRQQTRAAHDALEQQEFNRALATGTLTEAATHRFLAKLYGFVVPFEKQLRLHAAEFGPEWELERRARAHLLGQDLSQAEHLPLAPQMPPLHTRVQLLGALYVLEGSTLGGQVIARQLAQAGIPARAYFSGHAGHTGSLWKSFTALLTEAATPELADDIVASALLTFQRLHEWIESDTY</sequence>
<dbReference type="GO" id="GO:0004392">
    <property type="term" value="F:heme oxygenase (decyclizing) activity"/>
    <property type="evidence" value="ECO:0007669"/>
    <property type="project" value="InterPro"/>
</dbReference>
<dbReference type="SUPFAM" id="SSF48613">
    <property type="entry name" value="Heme oxygenase-like"/>
    <property type="match status" value="1"/>
</dbReference>
<dbReference type="AlphaFoldDB" id="A0A418R341"/>
<dbReference type="CDD" id="cd19166">
    <property type="entry name" value="HemeO-bac"/>
    <property type="match status" value="1"/>
</dbReference>
<name>A0A418R341_9BACT</name>
<dbReference type="Proteomes" id="UP000284250">
    <property type="component" value="Unassembled WGS sequence"/>
</dbReference>
<dbReference type="InterPro" id="IPR016053">
    <property type="entry name" value="Haem_Oase-like"/>
</dbReference>
<dbReference type="OrthoDB" id="114943at2"/>
<evidence type="ECO:0000313" key="1">
    <source>
        <dbReference type="EMBL" id="RIY11843.1"/>
    </source>
</evidence>
<dbReference type="Gene3D" id="1.20.910.10">
    <property type="entry name" value="Heme oxygenase-like"/>
    <property type="match status" value="1"/>
</dbReference>
<evidence type="ECO:0000313" key="2">
    <source>
        <dbReference type="Proteomes" id="UP000284250"/>
    </source>
</evidence>
<keyword evidence="2" id="KW-1185">Reference proteome</keyword>
<reference evidence="1 2" key="1">
    <citation type="submission" date="2019-01" db="EMBL/GenBank/DDBJ databases">
        <title>Hymenobacter humicola sp. nov., isolated from soils in Antarctica.</title>
        <authorList>
            <person name="Sedlacek I."/>
            <person name="Holochova P."/>
            <person name="Kralova S."/>
            <person name="Pantucek R."/>
            <person name="Stankova E."/>
            <person name="Vrbovska V."/>
            <person name="Kristofova L."/>
            <person name="Svec P."/>
            <person name="Busse H.-J."/>
        </authorList>
    </citation>
    <scope>NUCLEOTIDE SEQUENCE [LARGE SCALE GENOMIC DNA]</scope>
    <source>
        <strain evidence="1 2">CCM 8852</strain>
    </source>
</reference>
<comment type="caution">
    <text evidence="1">The sequence shown here is derived from an EMBL/GenBank/DDBJ whole genome shotgun (WGS) entry which is preliminary data.</text>
</comment>
<dbReference type="InterPro" id="IPR016084">
    <property type="entry name" value="Haem_Oase-like_multi-hlx"/>
</dbReference>
<organism evidence="1 2">
    <name type="scientific">Hymenobacter rubripertinctus</name>
    <dbReference type="NCBI Taxonomy" id="2029981"/>
    <lineage>
        <taxon>Bacteria</taxon>
        <taxon>Pseudomonadati</taxon>
        <taxon>Bacteroidota</taxon>
        <taxon>Cytophagia</taxon>
        <taxon>Cytophagales</taxon>
        <taxon>Hymenobacteraceae</taxon>
        <taxon>Hymenobacter</taxon>
    </lineage>
</organism>
<dbReference type="RefSeq" id="WP_119655011.1">
    <property type="nucleotide sequence ID" value="NZ_JBHUOI010000019.1"/>
</dbReference>
<dbReference type="Pfam" id="PF01126">
    <property type="entry name" value="Heme_oxygenase"/>
    <property type="match status" value="1"/>
</dbReference>
<proteinExistence type="predicted"/>
<dbReference type="GO" id="GO:0006788">
    <property type="term" value="P:heme oxidation"/>
    <property type="evidence" value="ECO:0007669"/>
    <property type="project" value="InterPro"/>
</dbReference>
<dbReference type="EMBL" id="QYCN01000007">
    <property type="protein sequence ID" value="RIY11843.1"/>
    <property type="molecule type" value="Genomic_DNA"/>
</dbReference>
<protein>
    <recommendedName>
        <fullName evidence="3">Heme oxygenase</fullName>
    </recommendedName>
</protein>
<evidence type="ECO:0008006" key="3">
    <source>
        <dbReference type="Google" id="ProtNLM"/>
    </source>
</evidence>
<accession>A0A418R341</accession>
<gene>
    <name evidence="1" type="ORF">D0T11_06735</name>
</gene>